<name>A0AAV4M033_BABCB</name>
<dbReference type="InterPro" id="IPR008978">
    <property type="entry name" value="HSP20-like_chaperone"/>
</dbReference>
<dbReference type="InterPro" id="IPR007052">
    <property type="entry name" value="CS_dom"/>
</dbReference>
<gene>
    <name evidence="3" type="ORF">BcabD6B2_35740</name>
</gene>
<dbReference type="GeneID" id="94195620"/>
<dbReference type="PROSITE" id="PS51203">
    <property type="entry name" value="CS"/>
    <property type="match status" value="1"/>
</dbReference>
<feature type="chain" id="PRO_5043831324" evidence="1">
    <location>
        <begin position="22"/>
        <end position="353"/>
    </location>
</feature>
<dbReference type="AlphaFoldDB" id="A0AAV4M033"/>
<sequence>MAILIGALQLLLSAIVSFGVAYETQSRHRLLFLSPMSQWPMRTTENGNHNVAGSAQMGVCNRNSPRCNPLMVDPLAGIPGVGPDPGYSSDFEGTDDGADVTEADIAEMMQLIKDVKQGKMGPQWKQEMEAAEDLFRRRDEAMRNLPGMGDDTAKPNVAELLNESNEDLDEQLRQMFDLSDLRHPTDEEIARSLDAVQNEGEADSLDEADERHIRDAVEGKLQPEALKDMVRGFFREKGLLNEPVVRTPMEPFDLNWRQNKRNFDIWFRCLAPDDTQEDYAVRFLPQELTITYKGTSVSRQLRGKVDVDGCFWSMQELPDYGKVVGIVLVKRAPAFSGTWEHIFSGTPPARPPG</sequence>
<dbReference type="Gene3D" id="2.60.40.790">
    <property type="match status" value="1"/>
</dbReference>
<dbReference type="SUPFAM" id="SSF49764">
    <property type="entry name" value="HSP20-like chaperones"/>
    <property type="match status" value="1"/>
</dbReference>
<dbReference type="EMBL" id="BPLF01000003">
    <property type="protein sequence ID" value="GIX64139.1"/>
    <property type="molecule type" value="Genomic_DNA"/>
</dbReference>
<feature type="signal peptide" evidence="1">
    <location>
        <begin position="1"/>
        <end position="21"/>
    </location>
</feature>
<proteinExistence type="predicted"/>
<organism evidence="3 4">
    <name type="scientific">Babesia caballi</name>
    <dbReference type="NCBI Taxonomy" id="5871"/>
    <lineage>
        <taxon>Eukaryota</taxon>
        <taxon>Sar</taxon>
        <taxon>Alveolata</taxon>
        <taxon>Apicomplexa</taxon>
        <taxon>Aconoidasida</taxon>
        <taxon>Piroplasmida</taxon>
        <taxon>Babesiidae</taxon>
        <taxon>Babesia</taxon>
    </lineage>
</organism>
<keyword evidence="4" id="KW-1185">Reference proteome</keyword>
<accession>A0AAV4M033</accession>
<reference evidence="3 4" key="1">
    <citation type="submission" date="2021-06" db="EMBL/GenBank/DDBJ databases">
        <title>Genome sequence of Babesia caballi.</title>
        <authorList>
            <person name="Yamagishi J."/>
            <person name="Kidaka T."/>
            <person name="Ochi A."/>
        </authorList>
    </citation>
    <scope>NUCLEOTIDE SEQUENCE [LARGE SCALE GENOMIC DNA]</scope>
    <source>
        <strain evidence="3">USDA-D6B2</strain>
    </source>
</reference>
<evidence type="ECO:0000313" key="4">
    <source>
        <dbReference type="Proteomes" id="UP001497744"/>
    </source>
</evidence>
<feature type="domain" description="CS" evidence="2">
    <location>
        <begin position="249"/>
        <end position="343"/>
    </location>
</feature>
<dbReference type="Proteomes" id="UP001497744">
    <property type="component" value="Unassembled WGS sequence"/>
</dbReference>
<dbReference type="RefSeq" id="XP_067716208.1">
    <property type="nucleotide sequence ID" value="XM_067860107.1"/>
</dbReference>
<evidence type="ECO:0000259" key="2">
    <source>
        <dbReference type="PROSITE" id="PS51203"/>
    </source>
</evidence>
<evidence type="ECO:0000256" key="1">
    <source>
        <dbReference type="SAM" id="SignalP"/>
    </source>
</evidence>
<comment type="caution">
    <text evidence="3">The sequence shown here is derived from an EMBL/GenBank/DDBJ whole genome shotgun (WGS) entry which is preliminary data.</text>
</comment>
<evidence type="ECO:0000313" key="3">
    <source>
        <dbReference type="EMBL" id="GIX64139.1"/>
    </source>
</evidence>
<protein>
    <submittedName>
        <fullName evidence="3">NudC domain containing 1</fullName>
    </submittedName>
</protein>
<keyword evidence="1" id="KW-0732">Signal</keyword>